<accession>E7RPA3</accession>
<dbReference type="InterPro" id="IPR037066">
    <property type="entry name" value="Plug_dom_sf"/>
</dbReference>
<evidence type="ECO:0000256" key="11">
    <source>
        <dbReference type="RuleBase" id="RU003357"/>
    </source>
</evidence>
<proteinExistence type="inferred from homology"/>
<keyword evidence="2 10" id="KW-0813">Transport</keyword>
<dbReference type="GO" id="GO:0015344">
    <property type="term" value="F:siderophore uptake transmembrane transporter activity"/>
    <property type="evidence" value="ECO:0007669"/>
    <property type="project" value="TreeGrafter"/>
</dbReference>
<evidence type="ECO:0000256" key="10">
    <source>
        <dbReference type="PROSITE-ProRule" id="PRU01360"/>
    </source>
</evidence>
<dbReference type="AlphaFoldDB" id="E7RPA3"/>
<comment type="caution">
    <text evidence="14">The sequence shown here is derived from an EMBL/GenBank/DDBJ whole genome shotgun (WGS) entry which is preliminary data.</text>
</comment>
<evidence type="ECO:0000256" key="6">
    <source>
        <dbReference type="ARBA" id="ARBA00023077"/>
    </source>
</evidence>
<keyword evidence="15" id="KW-1185">Reference proteome</keyword>
<evidence type="ECO:0000259" key="12">
    <source>
        <dbReference type="Pfam" id="PF00593"/>
    </source>
</evidence>
<evidence type="ECO:0000256" key="7">
    <source>
        <dbReference type="ARBA" id="ARBA00023136"/>
    </source>
</evidence>
<dbReference type="HOGENOM" id="CLU_026226_0_0_10"/>
<protein>
    <submittedName>
        <fullName evidence="14">TonB-dependent receptor</fullName>
    </submittedName>
</protein>
<dbReference type="SUPFAM" id="SSF56935">
    <property type="entry name" value="Porins"/>
    <property type="match status" value="1"/>
</dbReference>
<dbReference type="Proteomes" id="UP000005580">
    <property type="component" value="Unassembled WGS sequence"/>
</dbReference>
<dbReference type="Pfam" id="PF00593">
    <property type="entry name" value="TonB_dep_Rec_b-barrel"/>
    <property type="match status" value="1"/>
</dbReference>
<dbReference type="GO" id="GO:0009279">
    <property type="term" value="C:cell outer membrane"/>
    <property type="evidence" value="ECO:0007669"/>
    <property type="project" value="UniProtKB-SubCell"/>
</dbReference>
<feature type="domain" description="TonB-dependent receptor-like beta-barrel" evidence="12">
    <location>
        <begin position="222"/>
        <end position="628"/>
    </location>
</feature>
<dbReference type="Gene3D" id="2.170.130.10">
    <property type="entry name" value="TonB-dependent receptor, plug domain"/>
    <property type="match status" value="1"/>
</dbReference>
<dbReference type="GO" id="GO:0044718">
    <property type="term" value="P:siderophore transmembrane transport"/>
    <property type="evidence" value="ECO:0007669"/>
    <property type="project" value="TreeGrafter"/>
</dbReference>
<dbReference type="InterPro" id="IPR036942">
    <property type="entry name" value="Beta-barrel_TonB_sf"/>
</dbReference>
<dbReference type="eggNOG" id="COG4206">
    <property type="taxonomic scope" value="Bacteria"/>
</dbReference>
<keyword evidence="3 10" id="KW-1134">Transmembrane beta strand</keyword>
<evidence type="ECO:0000256" key="4">
    <source>
        <dbReference type="ARBA" id="ARBA00022692"/>
    </source>
</evidence>
<keyword evidence="4 10" id="KW-0812">Transmembrane</keyword>
<sequence length="654" mass="73615">MAVFPLSGAAQALHETDTAGTRATVLDNVEVVARNVPSNMLSGSPVQAMTHADMQRMGVTDISDALKHFAGIQVRDYGGVGGLKTVSIRGLGAQHTGVSYDGVQIGDAQSGQVDISRFTLDNVSLLYLTIGQQDDIFLSARQYASAGTINIETMRPEWDGKASETNAHLKTGSYGMVNPSLLYARRLGKKLALSAYLSYLHADGAYKFHMMNGNKSIDEKRNNSDIATWRGEFNLAWHITDRQRLAMKAYLFDSKRGLPGGVIYDNTYSAERLTDRNYFVQMAYENDISAKLKLKTAVKYNYSWQRDFDIPASGPTEDRFRQNEVYATTTVMAQPVRHVSVSLAEDFQHNYLSTTLSNCPYPTRNSSFTALAARYKLQNFTATASLLYTHICETVKTGDASKGFHRLSPAFSMLWQPFKENLRLRLSYKDIFRTPTLNDLYYLLIGNTNLRPEKTRQWNIGATWNRRLSTTISYVALTVDGYLGNVTDKIVAVPTMFIWKMMNVGTVHTLGVDVTASTNLQWTADWSTNIVFTYNYMRAEDKTTPNGSTYNHQIAYTPKNAGSAAVMLRCPQEIDLSYNLLYTGTRYTTGYNSRDHHMPAFLDHSISVGKMFRIGRTELTVRASALNLYGRNYEIIRFYPMPGRNYRVSIHYKF</sequence>
<evidence type="ECO:0000256" key="1">
    <source>
        <dbReference type="ARBA" id="ARBA00004571"/>
    </source>
</evidence>
<name>E7RPA3_9BACT</name>
<keyword evidence="6 11" id="KW-0798">TonB box</keyword>
<dbReference type="PANTHER" id="PTHR30069:SF29">
    <property type="entry name" value="HEMOGLOBIN AND HEMOGLOBIN-HAPTOGLOBIN-BINDING PROTEIN 1-RELATED"/>
    <property type="match status" value="1"/>
</dbReference>
<dbReference type="PROSITE" id="PS52016">
    <property type="entry name" value="TONB_DEPENDENT_REC_3"/>
    <property type="match status" value="1"/>
</dbReference>
<keyword evidence="8 14" id="KW-0675">Receptor</keyword>
<evidence type="ECO:0000256" key="5">
    <source>
        <dbReference type="ARBA" id="ARBA00022729"/>
    </source>
</evidence>
<dbReference type="EMBL" id="AEPE02000003">
    <property type="protein sequence ID" value="EFZ37546.1"/>
    <property type="molecule type" value="Genomic_DNA"/>
</dbReference>
<dbReference type="InterPro" id="IPR000531">
    <property type="entry name" value="Beta-barrel_TonB"/>
</dbReference>
<evidence type="ECO:0000256" key="9">
    <source>
        <dbReference type="ARBA" id="ARBA00023237"/>
    </source>
</evidence>
<comment type="similarity">
    <text evidence="10 11">Belongs to the TonB-dependent receptor family.</text>
</comment>
<dbReference type="STRING" id="28134.SAMN05444288_1833"/>
<evidence type="ECO:0000313" key="14">
    <source>
        <dbReference type="EMBL" id="EFZ37546.1"/>
    </source>
</evidence>
<keyword evidence="7 10" id="KW-0472">Membrane</keyword>
<dbReference type="Gene3D" id="2.40.170.20">
    <property type="entry name" value="TonB-dependent receptor, beta-barrel domain"/>
    <property type="match status" value="1"/>
</dbReference>
<feature type="domain" description="TonB-dependent receptor plug" evidence="13">
    <location>
        <begin position="43"/>
        <end position="124"/>
    </location>
</feature>
<evidence type="ECO:0000256" key="2">
    <source>
        <dbReference type="ARBA" id="ARBA00022448"/>
    </source>
</evidence>
<reference evidence="14" key="1">
    <citation type="submission" date="2011-01" db="EMBL/GenBank/DDBJ databases">
        <authorList>
            <person name="Muzny D."/>
            <person name="Qin X."/>
            <person name="Buhay C."/>
            <person name="Dugan-Rocha S."/>
            <person name="Ding Y."/>
            <person name="Chen G."/>
            <person name="Hawes A."/>
            <person name="Holder M."/>
            <person name="Jhangiani S."/>
            <person name="Johnson A."/>
            <person name="Khan Z."/>
            <person name="Li Z."/>
            <person name="Liu W."/>
            <person name="Liu X."/>
            <person name="Perez L."/>
            <person name="Shen H."/>
            <person name="Wang Q."/>
            <person name="Watt J."/>
            <person name="Xi L."/>
            <person name="Xin Y."/>
            <person name="Zhou J."/>
            <person name="Deng J."/>
            <person name="Jiang H."/>
            <person name="Liu Y."/>
            <person name="Qu J."/>
            <person name="Song X.-Z."/>
            <person name="Zhang L."/>
            <person name="Villasana D."/>
            <person name="Johnson A."/>
            <person name="Liu J."/>
            <person name="Liyanage D."/>
            <person name="Lorensuhewa L."/>
            <person name="Robinson T."/>
            <person name="Song A."/>
            <person name="Song B.-B."/>
            <person name="Dinh H."/>
            <person name="Thornton R."/>
            <person name="Coyle M."/>
            <person name="Francisco L."/>
            <person name="Jackson L."/>
            <person name="Javaid M."/>
            <person name="Korchina V."/>
            <person name="Kovar C."/>
            <person name="Mata R."/>
            <person name="Mathew T."/>
            <person name="Ngo R."/>
            <person name="Nguyen L."/>
            <person name="Nguyen N."/>
            <person name="Okwuonu G."/>
            <person name="Ongeri F."/>
            <person name="Pham C."/>
            <person name="Simmons D."/>
            <person name="Wilczek-Boney K."/>
            <person name="Hale W."/>
            <person name="Jakkamsetti A."/>
            <person name="Pham P."/>
            <person name="Ruth R."/>
            <person name="San Lucas F."/>
            <person name="Warren J."/>
            <person name="Zhang J."/>
            <person name="Zhao Z."/>
            <person name="Zhou C."/>
            <person name="Zhu D."/>
            <person name="Lee S."/>
            <person name="Bess C."/>
            <person name="Blankenburg K."/>
            <person name="Forbes L."/>
            <person name="Fu Q."/>
            <person name="Gubbala S."/>
            <person name="Hirani K."/>
            <person name="Jayaseelan J.C."/>
            <person name="Lara F."/>
            <person name="Munidasa M."/>
            <person name="Palculict T."/>
            <person name="Patil S."/>
            <person name="Pu L.-L."/>
            <person name="Saada N."/>
            <person name="Tang L."/>
            <person name="Weissenberger G."/>
            <person name="Zhu Y."/>
            <person name="Hemphill L."/>
            <person name="Shang Y."/>
            <person name="Youmans B."/>
            <person name="Ayvaz T."/>
            <person name="Ross M."/>
            <person name="Santibanez J."/>
            <person name="Aqrawi P."/>
            <person name="Gross S."/>
            <person name="Joshi V."/>
            <person name="Fowler G."/>
            <person name="Nazareth L."/>
            <person name="Reid J."/>
            <person name="Worley K."/>
            <person name="Petrosino J."/>
            <person name="Highlander S."/>
            <person name="Gibbs R."/>
        </authorList>
    </citation>
    <scope>NUCLEOTIDE SEQUENCE [LARGE SCALE GENOMIC DNA]</scope>
    <source>
        <strain evidence="14">ATCC 33269</strain>
    </source>
</reference>
<keyword evidence="9 10" id="KW-0998">Cell outer membrane</keyword>
<evidence type="ECO:0000256" key="3">
    <source>
        <dbReference type="ARBA" id="ARBA00022452"/>
    </source>
</evidence>
<gene>
    <name evidence="14" type="ORF">HMPREF0663_11004</name>
</gene>
<comment type="subcellular location">
    <subcellularLocation>
        <location evidence="1 10">Cell outer membrane</location>
        <topology evidence="1 10">Multi-pass membrane protein</topology>
    </subcellularLocation>
</comment>
<dbReference type="InterPro" id="IPR012910">
    <property type="entry name" value="Plug_dom"/>
</dbReference>
<evidence type="ECO:0000259" key="13">
    <source>
        <dbReference type="Pfam" id="PF07715"/>
    </source>
</evidence>
<dbReference type="Pfam" id="PF07715">
    <property type="entry name" value="Plug"/>
    <property type="match status" value="1"/>
</dbReference>
<dbReference type="PANTHER" id="PTHR30069">
    <property type="entry name" value="TONB-DEPENDENT OUTER MEMBRANE RECEPTOR"/>
    <property type="match status" value="1"/>
</dbReference>
<dbReference type="RefSeq" id="WP_004368229.1">
    <property type="nucleotide sequence ID" value="NZ_GL833116.1"/>
</dbReference>
<organism evidence="14 15">
    <name type="scientific">Hoylesella oralis ATCC 33269</name>
    <dbReference type="NCBI Taxonomy" id="873533"/>
    <lineage>
        <taxon>Bacteria</taxon>
        <taxon>Pseudomonadati</taxon>
        <taxon>Bacteroidota</taxon>
        <taxon>Bacteroidia</taxon>
        <taxon>Bacteroidales</taxon>
        <taxon>Prevotellaceae</taxon>
        <taxon>Hoylesella</taxon>
    </lineage>
</organism>
<dbReference type="InterPro" id="IPR039426">
    <property type="entry name" value="TonB-dep_rcpt-like"/>
</dbReference>
<keyword evidence="5" id="KW-0732">Signal</keyword>
<evidence type="ECO:0000313" key="15">
    <source>
        <dbReference type="Proteomes" id="UP000005580"/>
    </source>
</evidence>
<evidence type="ECO:0000256" key="8">
    <source>
        <dbReference type="ARBA" id="ARBA00023170"/>
    </source>
</evidence>